<keyword evidence="12 22" id="KW-0067">ATP-binding</keyword>
<comment type="cofactor">
    <cofactor evidence="1">
        <name>Mg(2+)</name>
        <dbReference type="ChEBI" id="CHEBI:18420"/>
    </cofactor>
</comment>
<evidence type="ECO:0000256" key="6">
    <source>
        <dbReference type="ARBA" id="ARBA00013023"/>
    </source>
</evidence>
<dbReference type="HOGENOM" id="CLU_015869_1_1_0"/>
<evidence type="ECO:0000256" key="18">
    <source>
        <dbReference type="ARBA" id="ARBA00047493"/>
    </source>
</evidence>
<comment type="pathway">
    <text evidence="3">Cofactor biosynthesis; tetrahydrofolate biosynthesis; 7,8-dihydrofolate from 2-amino-4-hydroxy-6-hydroxymethyl-7,8-dihydropteridine diphosphate and 4-aminobenzoate: step 2/2.</text>
</comment>
<dbReference type="EC" id="6.3.2.17" evidence="7"/>
<evidence type="ECO:0000313" key="25">
    <source>
        <dbReference type="EMBL" id="CAO81543.1"/>
    </source>
</evidence>
<dbReference type="RefSeq" id="WP_015425401.1">
    <property type="nucleotide sequence ID" value="NC_020449.1"/>
</dbReference>
<comment type="catalytic activity">
    <reaction evidence="19">
        <text>10-formyltetrahydrofolyl-(gamma-L-Glu)(n) + L-glutamate + ATP = 10-formyltetrahydrofolyl-(gamma-L-Glu)(n+1) + ADP + phosphate + H(+)</text>
        <dbReference type="Rhea" id="RHEA:51904"/>
        <dbReference type="Rhea" id="RHEA-COMP:13088"/>
        <dbReference type="Rhea" id="RHEA-COMP:14300"/>
        <dbReference type="ChEBI" id="CHEBI:15378"/>
        <dbReference type="ChEBI" id="CHEBI:29985"/>
        <dbReference type="ChEBI" id="CHEBI:30616"/>
        <dbReference type="ChEBI" id="CHEBI:43474"/>
        <dbReference type="ChEBI" id="CHEBI:134413"/>
        <dbReference type="ChEBI" id="CHEBI:456216"/>
        <dbReference type="EC" id="6.3.2.17"/>
    </reaction>
</comment>
<evidence type="ECO:0000256" key="17">
    <source>
        <dbReference type="ARBA" id="ARBA00032510"/>
    </source>
</evidence>
<dbReference type="GO" id="GO:0008841">
    <property type="term" value="F:dihydrofolate synthase activity"/>
    <property type="evidence" value="ECO:0007669"/>
    <property type="project" value="UniProtKB-EC"/>
</dbReference>
<dbReference type="GO" id="GO:0046656">
    <property type="term" value="P:folic acid biosynthetic process"/>
    <property type="evidence" value="ECO:0007669"/>
    <property type="project" value="UniProtKB-KW"/>
</dbReference>
<dbReference type="Gene3D" id="3.40.1190.10">
    <property type="entry name" value="Mur-like, catalytic domain"/>
    <property type="match status" value="1"/>
</dbReference>
<comment type="catalytic activity">
    <reaction evidence="20">
        <text>(6R)-5,10-methylenetetrahydrofolyl-(gamma-L-Glu)(n) + L-glutamate + ATP = (6R)-5,10-methylenetetrahydrofolyl-(gamma-L-Glu)(n+1) + ADP + phosphate + H(+)</text>
        <dbReference type="Rhea" id="RHEA:51912"/>
        <dbReference type="Rhea" id="RHEA-COMP:13257"/>
        <dbReference type="Rhea" id="RHEA-COMP:13258"/>
        <dbReference type="ChEBI" id="CHEBI:15378"/>
        <dbReference type="ChEBI" id="CHEBI:29985"/>
        <dbReference type="ChEBI" id="CHEBI:30616"/>
        <dbReference type="ChEBI" id="CHEBI:43474"/>
        <dbReference type="ChEBI" id="CHEBI:136572"/>
        <dbReference type="ChEBI" id="CHEBI:456216"/>
        <dbReference type="EC" id="6.3.2.17"/>
    </reaction>
</comment>
<dbReference type="PANTHER" id="PTHR11136">
    <property type="entry name" value="FOLYLPOLYGLUTAMATE SYNTHASE-RELATED"/>
    <property type="match status" value="1"/>
</dbReference>
<evidence type="ECO:0000256" key="9">
    <source>
        <dbReference type="ARBA" id="ARBA00022598"/>
    </source>
</evidence>
<feature type="domain" description="Mur ligase central" evidence="24">
    <location>
        <begin position="44"/>
        <end position="264"/>
    </location>
</feature>
<evidence type="ECO:0000313" key="26">
    <source>
        <dbReference type="Proteomes" id="UP000002019"/>
    </source>
</evidence>
<proteinExistence type="inferred from homology"/>
<evidence type="ECO:0000256" key="4">
    <source>
        <dbReference type="ARBA" id="ARBA00005150"/>
    </source>
</evidence>
<evidence type="ECO:0000256" key="7">
    <source>
        <dbReference type="ARBA" id="ARBA00013025"/>
    </source>
</evidence>
<evidence type="ECO:0000256" key="2">
    <source>
        <dbReference type="ARBA" id="ARBA00002714"/>
    </source>
</evidence>
<dbReference type="Gene3D" id="3.90.190.20">
    <property type="entry name" value="Mur ligase, C-terminal domain"/>
    <property type="match status" value="1"/>
</dbReference>
<dbReference type="GO" id="GO:0046872">
    <property type="term" value="F:metal ion binding"/>
    <property type="evidence" value="ECO:0007669"/>
    <property type="project" value="UniProtKB-KW"/>
</dbReference>
<dbReference type="PIRSF" id="PIRSF001563">
    <property type="entry name" value="Folylpolyglu_synth"/>
    <property type="match status" value="1"/>
</dbReference>
<comment type="function">
    <text evidence="2">Functions in two distinct reactions of the de novo folate biosynthetic pathway. Catalyzes the addition of a glutamate residue to dihydropteroate (7,8-dihydropteroate or H2Pte) to form dihydrofolate (7,8-dihydrofolate monoglutamate or H2Pte-Glu). Also catalyzes successive additions of L-glutamate to tetrahydrofolate or 10-formyltetrahydrofolate or 5,10-methylenetetrahydrofolate, leading to folylpolyglutamate derivatives.</text>
</comment>
<dbReference type="Pfam" id="PF02875">
    <property type="entry name" value="Mur_ligase_C"/>
    <property type="match status" value="1"/>
</dbReference>
<comment type="pathway">
    <text evidence="4">Cofactor biosynthesis; tetrahydrofolylpolyglutamate biosynthesis.</text>
</comment>
<dbReference type="GO" id="GO:0005737">
    <property type="term" value="C:cytoplasm"/>
    <property type="evidence" value="ECO:0007669"/>
    <property type="project" value="TreeGrafter"/>
</dbReference>
<dbReference type="InterPro" id="IPR004101">
    <property type="entry name" value="Mur_ligase_C"/>
</dbReference>
<evidence type="ECO:0000256" key="12">
    <source>
        <dbReference type="ARBA" id="ARBA00022840"/>
    </source>
</evidence>
<evidence type="ECO:0000256" key="13">
    <source>
        <dbReference type="ARBA" id="ARBA00022842"/>
    </source>
</evidence>
<gene>
    <name evidence="25" type="primary">folC</name>
    <name evidence="25" type="ordered locus">CLOAM1707</name>
</gene>
<dbReference type="InterPro" id="IPR013221">
    <property type="entry name" value="Mur_ligase_cen"/>
</dbReference>
<keyword evidence="13" id="KW-0460">Magnesium</keyword>
<dbReference type="Pfam" id="PF08245">
    <property type="entry name" value="Mur_ligase_M"/>
    <property type="match status" value="1"/>
</dbReference>
<evidence type="ECO:0000256" key="22">
    <source>
        <dbReference type="PIRNR" id="PIRNR001563"/>
    </source>
</evidence>
<dbReference type="EC" id="6.3.2.12" evidence="6"/>
<name>B0VF02_CLOAI</name>
<dbReference type="InterPro" id="IPR036615">
    <property type="entry name" value="Mur_ligase_C_dom_sf"/>
</dbReference>
<evidence type="ECO:0000256" key="10">
    <source>
        <dbReference type="ARBA" id="ARBA00022723"/>
    </source>
</evidence>
<dbReference type="AlphaFoldDB" id="B0VF02"/>
<evidence type="ECO:0000259" key="24">
    <source>
        <dbReference type="Pfam" id="PF08245"/>
    </source>
</evidence>
<comment type="similarity">
    <text evidence="5 22">Belongs to the folylpolyglutamate synthase family.</text>
</comment>
<dbReference type="FunFam" id="3.40.1190.10:FF:000011">
    <property type="entry name" value="Folylpolyglutamate synthase/dihydrofolate synthase"/>
    <property type="match status" value="1"/>
</dbReference>
<comment type="catalytic activity">
    <reaction evidence="21">
        <text>7,8-dihydropteroate + L-glutamate + ATP = 7,8-dihydrofolate + ADP + phosphate + H(+)</text>
        <dbReference type="Rhea" id="RHEA:23584"/>
        <dbReference type="ChEBI" id="CHEBI:15378"/>
        <dbReference type="ChEBI" id="CHEBI:17839"/>
        <dbReference type="ChEBI" id="CHEBI:29985"/>
        <dbReference type="ChEBI" id="CHEBI:30616"/>
        <dbReference type="ChEBI" id="CHEBI:43474"/>
        <dbReference type="ChEBI" id="CHEBI:57451"/>
        <dbReference type="ChEBI" id="CHEBI:456216"/>
        <dbReference type="EC" id="6.3.2.12"/>
    </reaction>
</comment>
<sequence length="426" mass="47749">MLYNEFLEHIFKRYSGNVKLELNRMQGLLNDMGNPERKLNGFHIGGTNGKGSVCATLEALCRESGLNTALNTSPHLINYNERFRINGKEPSFETILNTFLRYENLFDKWEASFFEITTALAFSMFSEHNVDVSIIEVGLGGRLDATNLFIPDVAVITNIGLDHIKTLGGTLEIIAGEKAGIIKEGIPLVLGDIEESPRSIIEAVAKTKKVPVFRYKRDWQTSIRNDNLTGINFDYSFGNYEFPNLEANLMGEHQAINIGSALTAFILYAEKKKLPVAEEVIRKALQHISWKGRMQLLSQKPIIIIDGAHNVHGVKALMSTLEKIFPNRKVKFMVSILRDKDYKQMLSLICPKAEQIYVARNQSERAASVEDQVAVIEEYNIPYKTAPTVAEAYSLAVKECKEDDILIVCGSLFTVGEVLEIPKDNA</sequence>
<evidence type="ECO:0000256" key="19">
    <source>
        <dbReference type="ARBA" id="ARBA00047808"/>
    </source>
</evidence>
<dbReference type="EMBL" id="CU466930">
    <property type="protein sequence ID" value="CAO81543.1"/>
    <property type="molecule type" value="Genomic_DNA"/>
</dbReference>
<dbReference type="PANTHER" id="PTHR11136:SF0">
    <property type="entry name" value="DIHYDROFOLATE SYNTHETASE-RELATED"/>
    <property type="match status" value="1"/>
</dbReference>
<keyword evidence="11 22" id="KW-0547">Nucleotide-binding</keyword>
<keyword evidence="26" id="KW-1185">Reference proteome</keyword>
<accession>B0VF02</accession>
<evidence type="ECO:0000256" key="20">
    <source>
        <dbReference type="ARBA" id="ARBA00049035"/>
    </source>
</evidence>
<protein>
    <recommendedName>
        <fullName evidence="8">Dihydrofolate synthase/folylpolyglutamate synthase</fullName>
        <ecNumber evidence="6">6.3.2.12</ecNumber>
        <ecNumber evidence="7">6.3.2.17</ecNumber>
    </recommendedName>
    <alternativeName>
        <fullName evidence="17">Folylpoly-gamma-glutamate synthetase-dihydrofolate synthetase</fullName>
    </alternativeName>
    <alternativeName>
        <fullName evidence="15">Folylpolyglutamate synthetase</fullName>
    </alternativeName>
    <alternativeName>
        <fullName evidence="16">Tetrahydrofolylpolyglutamate synthase</fullName>
    </alternativeName>
</protein>
<dbReference type="GO" id="GO:0004326">
    <property type="term" value="F:tetrahydrofolylpolyglutamate synthase activity"/>
    <property type="evidence" value="ECO:0007669"/>
    <property type="project" value="UniProtKB-EC"/>
</dbReference>
<evidence type="ECO:0000256" key="3">
    <source>
        <dbReference type="ARBA" id="ARBA00004799"/>
    </source>
</evidence>
<organism evidence="25 26">
    <name type="scientific">Cloacimonas acidaminovorans (strain Evry)</name>
    <dbReference type="NCBI Taxonomy" id="459349"/>
    <lineage>
        <taxon>Bacteria</taxon>
        <taxon>Pseudomonadati</taxon>
        <taxon>Candidatus Cloacimonadota</taxon>
        <taxon>Candidatus Cloacimonadia</taxon>
        <taxon>Candidatus Cloacimonadales</taxon>
        <taxon>Candidatus Cloacimonadaceae</taxon>
        <taxon>Candidatus Cloacimonas</taxon>
    </lineage>
</organism>
<evidence type="ECO:0000256" key="8">
    <source>
        <dbReference type="ARBA" id="ARBA00019357"/>
    </source>
</evidence>
<evidence type="ECO:0000256" key="1">
    <source>
        <dbReference type="ARBA" id="ARBA00001946"/>
    </source>
</evidence>
<dbReference type="SUPFAM" id="SSF53623">
    <property type="entry name" value="MurD-like peptide ligases, catalytic domain"/>
    <property type="match status" value="1"/>
</dbReference>
<evidence type="ECO:0000256" key="16">
    <source>
        <dbReference type="ARBA" id="ARBA00030592"/>
    </source>
</evidence>
<keyword evidence="9 22" id="KW-0436">Ligase</keyword>
<evidence type="ECO:0000256" key="15">
    <source>
        <dbReference type="ARBA" id="ARBA00030048"/>
    </source>
</evidence>
<dbReference type="STRING" id="459349.CLOAM1707"/>
<dbReference type="OrthoDB" id="9809356at2"/>
<feature type="domain" description="Mur ligase C-terminal" evidence="23">
    <location>
        <begin position="292"/>
        <end position="411"/>
    </location>
</feature>
<dbReference type="InterPro" id="IPR036565">
    <property type="entry name" value="Mur-like_cat_sf"/>
</dbReference>
<dbReference type="InterPro" id="IPR001645">
    <property type="entry name" value="Folylpolyglutamate_synth"/>
</dbReference>
<evidence type="ECO:0000256" key="11">
    <source>
        <dbReference type="ARBA" id="ARBA00022741"/>
    </source>
</evidence>
<dbReference type="eggNOG" id="COG0285">
    <property type="taxonomic scope" value="Bacteria"/>
</dbReference>
<keyword evidence="10" id="KW-0479">Metal-binding</keyword>
<dbReference type="NCBIfam" id="TIGR01499">
    <property type="entry name" value="folC"/>
    <property type="match status" value="1"/>
</dbReference>
<dbReference type="GO" id="GO:0005524">
    <property type="term" value="F:ATP binding"/>
    <property type="evidence" value="ECO:0007669"/>
    <property type="project" value="UniProtKB-KW"/>
</dbReference>
<evidence type="ECO:0000256" key="14">
    <source>
        <dbReference type="ARBA" id="ARBA00022909"/>
    </source>
</evidence>
<dbReference type="KEGG" id="caci:CLOAM1707"/>
<evidence type="ECO:0000256" key="21">
    <source>
        <dbReference type="ARBA" id="ARBA00049161"/>
    </source>
</evidence>
<dbReference type="SUPFAM" id="SSF53244">
    <property type="entry name" value="MurD-like peptide ligases, peptide-binding domain"/>
    <property type="match status" value="1"/>
</dbReference>
<evidence type="ECO:0000256" key="5">
    <source>
        <dbReference type="ARBA" id="ARBA00008276"/>
    </source>
</evidence>
<reference evidence="25 26" key="1">
    <citation type="journal article" date="2008" name="J. Bacteriol.">
        <title>'Candidatus Cloacamonas acidaminovorans': genome sequence reconstruction provides a first glimpse of a new bacterial division.</title>
        <authorList>
            <person name="Pelletier E."/>
            <person name="Kreimeyer A."/>
            <person name="Bocs S."/>
            <person name="Rouy Z."/>
            <person name="Gyapay G."/>
            <person name="Chouari R."/>
            <person name="Riviere D."/>
            <person name="Ganesan A."/>
            <person name="Daegelen P."/>
            <person name="Sghir A."/>
            <person name="Cohen G.N."/>
            <person name="Medigue C."/>
            <person name="Weissenbach J."/>
            <person name="Le Paslier D."/>
        </authorList>
    </citation>
    <scope>NUCLEOTIDE SEQUENCE [LARGE SCALE GENOMIC DNA]</scope>
    <source>
        <strain evidence="26">Evry</strain>
    </source>
</reference>
<dbReference type="Proteomes" id="UP000002019">
    <property type="component" value="Chromosome"/>
</dbReference>
<evidence type="ECO:0000259" key="23">
    <source>
        <dbReference type="Pfam" id="PF02875"/>
    </source>
</evidence>
<comment type="catalytic activity">
    <reaction evidence="18">
        <text>(6S)-5,6,7,8-tetrahydrofolyl-(gamma-L-Glu)(n) + L-glutamate + ATP = (6S)-5,6,7,8-tetrahydrofolyl-(gamma-L-Glu)(n+1) + ADP + phosphate + H(+)</text>
        <dbReference type="Rhea" id="RHEA:10580"/>
        <dbReference type="Rhea" id="RHEA-COMP:14738"/>
        <dbReference type="Rhea" id="RHEA-COMP:14740"/>
        <dbReference type="ChEBI" id="CHEBI:15378"/>
        <dbReference type="ChEBI" id="CHEBI:29985"/>
        <dbReference type="ChEBI" id="CHEBI:30616"/>
        <dbReference type="ChEBI" id="CHEBI:43474"/>
        <dbReference type="ChEBI" id="CHEBI:141005"/>
        <dbReference type="ChEBI" id="CHEBI:456216"/>
        <dbReference type="EC" id="6.3.2.17"/>
    </reaction>
</comment>
<keyword evidence="14" id="KW-0289">Folate biosynthesis</keyword>